<dbReference type="InterPro" id="IPR014830">
    <property type="entry name" value="Glycolipid_transfer_prot_dom"/>
</dbReference>
<reference evidence="2" key="1">
    <citation type="journal article" date="2010" name="Science">
        <title>Plasticity of animal genome architecture unmasked by rapid evolution of a pelagic tunicate.</title>
        <authorList>
            <person name="Denoeud F."/>
            <person name="Henriet S."/>
            <person name="Mungpakdee S."/>
            <person name="Aury J.M."/>
            <person name="Da Silva C."/>
            <person name="Brinkmann H."/>
            <person name="Mikhaleva J."/>
            <person name="Olsen L.C."/>
            <person name="Jubin C."/>
            <person name="Canestro C."/>
            <person name="Bouquet J.M."/>
            <person name="Danks G."/>
            <person name="Poulain J."/>
            <person name="Campsteijn C."/>
            <person name="Adamski M."/>
            <person name="Cross I."/>
            <person name="Yadetie F."/>
            <person name="Muffato M."/>
            <person name="Louis A."/>
            <person name="Butcher S."/>
            <person name="Tsagkogeorga G."/>
            <person name="Konrad A."/>
            <person name="Singh S."/>
            <person name="Jensen M.F."/>
            <person name="Cong E.H."/>
            <person name="Eikeseth-Otteraa H."/>
            <person name="Noel B."/>
            <person name="Anthouard V."/>
            <person name="Porcel B.M."/>
            <person name="Kachouri-Lafond R."/>
            <person name="Nishino A."/>
            <person name="Ugolini M."/>
            <person name="Chourrout P."/>
            <person name="Nishida H."/>
            <person name="Aasland R."/>
            <person name="Huzurbazar S."/>
            <person name="Westhof E."/>
            <person name="Delsuc F."/>
            <person name="Lehrach H."/>
            <person name="Reinhardt R."/>
            <person name="Weissenbach J."/>
            <person name="Roy S.W."/>
            <person name="Artiguenave F."/>
            <person name="Postlethwait J.H."/>
            <person name="Manak J.R."/>
            <person name="Thompson E.M."/>
            <person name="Jaillon O."/>
            <person name="Du Pasquier L."/>
            <person name="Boudinot P."/>
            <person name="Liberles D.A."/>
            <person name="Volff J.N."/>
            <person name="Philippe H."/>
            <person name="Lenhard B."/>
            <person name="Roest Crollius H."/>
            <person name="Wincker P."/>
            <person name="Chourrout D."/>
        </authorList>
    </citation>
    <scope>NUCLEOTIDE SEQUENCE [LARGE SCALE GENOMIC DNA]</scope>
</reference>
<evidence type="ECO:0000313" key="3">
    <source>
        <dbReference type="EMBL" id="CBY37923.1"/>
    </source>
</evidence>
<dbReference type="AlphaFoldDB" id="E4XHT0"/>
<evidence type="ECO:0000259" key="1">
    <source>
        <dbReference type="Pfam" id="PF08718"/>
    </source>
</evidence>
<keyword evidence="4" id="KW-1185">Reference proteome</keyword>
<sequence>MASESSVASELLYDLKLCIDESRDNDVHLPSYIVIWIHLKKVLDAMGSVFKFVSSDVDDKIIILQKIEKVQNFITIEKMMTEEKAAGKINYERLDEKNPSASRTLLRLHRAFKMISTLLGKISRNEHDGKMSTIAYESYNSSPMPAHHPWVIRKSIGVAVYTLPDSQSFCKKIAPELAGEELPENFEGDRRSP</sequence>
<dbReference type="InterPro" id="IPR036497">
    <property type="entry name" value="GLTP_sf"/>
</dbReference>
<dbReference type="PANTHER" id="PTHR10219:SF43">
    <property type="entry name" value="GLYCOLIPID TRANSFER PROTEIN DOMAIN-CONTAINING PROTEIN"/>
    <property type="match status" value="1"/>
</dbReference>
<feature type="domain" description="Glycolipid transfer protein" evidence="1">
    <location>
        <begin position="29"/>
        <end position="174"/>
    </location>
</feature>
<dbReference type="Gene3D" id="1.10.3520.10">
    <property type="entry name" value="Glycolipid transfer protein"/>
    <property type="match status" value="1"/>
</dbReference>
<name>E4XHT0_OIKDI</name>
<dbReference type="Pfam" id="PF08718">
    <property type="entry name" value="GLTP"/>
    <property type="match status" value="1"/>
</dbReference>
<dbReference type="PANTHER" id="PTHR10219">
    <property type="entry name" value="GLYCOLIPID TRANSFER PROTEIN-RELATED"/>
    <property type="match status" value="1"/>
</dbReference>
<dbReference type="InParanoid" id="E4XHT0"/>
<accession>E4XHT0</accession>
<dbReference type="Proteomes" id="UP000011014">
    <property type="component" value="Unassembled WGS sequence"/>
</dbReference>
<dbReference type="SUPFAM" id="SSF110004">
    <property type="entry name" value="Glycolipid transfer protein, GLTP"/>
    <property type="match status" value="1"/>
</dbReference>
<dbReference type="OrthoDB" id="116883at2759"/>
<dbReference type="GO" id="GO:0016020">
    <property type="term" value="C:membrane"/>
    <property type="evidence" value="ECO:0007669"/>
    <property type="project" value="TreeGrafter"/>
</dbReference>
<evidence type="ECO:0000313" key="2">
    <source>
        <dbReference type="EMBL" id="CBY19638.1"/>
    </source>
</evidence>
<evidence type="ECO:0000313" key="4">
    <source>
        <dbReference type="Proteomes" id="UP000001307"/>
    </source>
</evidence>
<dbReference type="GO" id="GO:0005829">
    <property type="term" value="C:cytosol"/>
    <property type="evidence" value="ECO:0007669"/>
    <property type="project" value="TreeGrafter"/>
</dbReference>
<dbReference type="Proteomes" id="UP000001307">
    <property type="component" value="Unassembled WGS sequence"/>
</dbReference>
<dbReference type="EMBL" id="FN655088">
    <property type="protein sequence ID" value="CBY37923.1"/>
    <property type="molecule type" value="Genomic_DNA"/>
</dbReference>
<organism evidence="2">
    <name type="scientific">Oikopleura dioica</name>
    <name type="common">Tunicate</name>
    <dbReference type="NCBI Taxonomy" id="34765"/>
    <lineage>
        <taxon>Eukaryota</taxon>
        <taxon>Metazoa</taxon>
        <taxon>Chordata</taxon>
        <taxon>Tunicata</taxon>
        <taxon>Appendicularia</taxon>
        <taxon>Copelata</taxon>
        <taxon>Oikopleuridae</taxon>
        <taxon>Oikopleura</taxon>
    </lineage>
</organism>
<dbReference type="FunCoup" id="E4XHT0">
    <property type="interactions" value="18"/>
</dbReference>
<proteinExistence type="predicted"/>
<dbReference type="EMBL" id="FN653052">
    <property type="protein sequence ID" value="CBY19638.1"/>
    <property type="molecule type" value="Genomic_DNA"/>
</dbReference>
<gene>
    <name evidence="2" type="ORF">GSOID_T00011063001</name>
    <name evidence="3" type="ORF">GSOID_T00031418001</name>
</gene>
<dbReference type="GO" id="GO:1902387">
    <property type="term" value="F:ceramide 1-phosphate binding"/>
    <property type="evidence" value="ECO:0007669"/>
    <property type="project" value="TreeGrafter"/>
</dbReference>
<protein>
    <recommendedName>
        <fullName evidence="1">Glycolipid transfer protein domain-containing protein</fullName>
    </recommendedName>
</protein>
<dbReference type="GO" id="GO:1902388">
    <property type="term" value="F:ceramide 1-phosphate transfer activity"/>
    <property type="evidence" value="ECO:0007669"/>
    <property type="project" value="TreeGrafter"/>
</dbReference>